<dbReference type="InterPro" id="IPR003142">
    <property type="entry name" value="BPL_C"/>
</dbReference>
<evidence type="ECO:0000313" key="9">
    <source>
        <dbReference type="Proteomes" id="UP000541535"/>
    </source>
</evidence>
<keyword evidence="3" id="KW-0067">ATP-binding</keyword>
<reference evidence="8 9" key="1">
    <citation type="submission" date="2020-08" db="EMBL/GenBank/DDBJ databases">
        <title>Genomic Encyclopedia of Type Strains, Phase III (KMG-III): the genomes of soil and plant-associated and newly described type strains.</title>
        <authorList>
            <person name="Whitman W."/>
        </authorList>
    </citation>
    <scope>NUCLEOTIDE SEQUENCE [LARGE SCALE GENOMIC DNA]</scope>
    <source>
        <strain evidence="8 9">CECT 8897</strain>
    </source>
</reference>
<evidence type="ECO:0000256" key="6">
    <source>
        <dbReference type="ARBA" id="ARBA00047846"/>
    </source>
</evidence>
<dbReference type="CDD" id="cd16442">
    <property type="entry name" value="BPL"/>
    <property type="match status" value="1"/>
</dbReference>
<dbReference type="EC" id="6.3.4.15" evidence="5"/>
<dbReference type="NCBIfam" id="TIGR00121">
    <property type="entry name" value="birA_ligase"/>
    <property type="match status" value="1"/>
</dbReference>
<organism evidence="8 9">
    <name type="scientific">Pseudoduganella violacea</name>
    <dbReference type="NCBI Taxonomy" id="1715466"/>
    <lineage>
        <taxon>Bacteria</taxon>
        <taxon>Pseudomonadati</taxon>
        <taxon>Pseudomonadota</taxon>
        <taxon>Betaproteobacteria</taxon>
        <taxon>Burkholderiales</taxon>
        <taxon>Oxalobacteraceae</taxon>
        <taxon>Telluria group</taxon>
        <taxon>Pseudoduganella</taxon>
    </lineage>
</organism>
<keyword evidence="9" id="KW-1185">Reference proteome</keyword>
<dbReference type="RefSeq" id="WP_183440933.1">
    <property type="nucleotide sequence ID" value="NZ_JACHXD010000005.1"/>
</dbReference>
<evidence type="ECO:0000256" key="2">
    <source>
        <dbReference type="ARBA" id="ARBA00022741"/>
    </source>
</evidence>
<dbReference type="PANTHER" id="PTHR12835">
    <property type="entry name" value="BIOTIN PROTEIN LIGASE"/>
    <property type="match status" value="1"/>
</dbReference>
<dbReference type="PANTHER" id="PTHR12835:SF5">
    <property type="entry name" value="BIOTIN--PROTEIN LIGASE"/>
    <property type="match status" value="1"/>
</dbReference>
<evidence type="ECO:0000256" key="5">
    <source>
        <dbReference type="ARBA" id="ARBA00024227"/>
    </source>
</evidence>
<dbReference type="InterPro" id="IPR008988">
    <property type="entry name" value="Transcriptional_repressor_C"/>
</dbReference>
<evidence type="ECO:0000256" key="1">
    <source>
        <dbReference type="ARBA" id="ARBA00022598"/>
    </source>
</evidence>
<dbReference type="SUPFAM" id="SSF50037">
    <property type="entry name" value="C-terminal domain of transcriptional repressors"/>
    <property type="match status" value="1"/>
</dbReference>
<dbReference type="InterPro" id="IPR045864">
    <property type="entry name" value="aa-tRNA-synth_II/BPL/LPL"/>
</dbReference>
<evidence type="ECO:0000259" key="7">
    <source>
        <dbReference type="PROSITE" id="PS51733"/>
    </source>
</evidence>
<evidence type="ECO:0000256" key="4">
    <source>
        <dbReference type="ARBA" id="ARBA00023267"/>
    </source>
</evidence>
<evidence type="ECO:0000256" key="3">
    <source>
        <dbReference type="ARBA" id="ARBA00022840"/>
    </source>
</evidence>
<dbReference type="Gene3D" id="3.30.930.10">
    <property type="entry name" value="Bira Bifunctional Protein, Domain 2"/>
    <property type="match status" value="1"/>
</dbReference>
<accession>A0A7W5B9L0</accession>
<dbReference type="Gene3D" id="2.30.30.100">
    <property type="match status" value="1"/>
</dbReference>
<dbReference type="Pfam" id="PF02237">
    <property type="entry name" value="BPL_C"/>
    <property type="match status" value="1"/>
</dbReference>
<proteinExistence type="predicted"/>
<dbReference type="AlphaFoldDB" id="A0A7W5B9L0"/>
<keyword evidence="4" id="KW-0092">Biotin</keyword>
<dbReference type="Proteomes" id="UP000541535">
    <property type="component" value="Unassembled WGS sequence"/>
</dbReference>
<comment type="caution">
    <text evidence="8">The sequence shown here is derived from an EMBL/GenBank/DDBJ whole genome shotgun (WGS) entry which is preliminary data.</text>
</comment>
<name>A0A7W5B9L0_9BURK</name>
<dbReference type="GO" id="GO:0005737">
    <property type="term" value="C:cytoplasm"/>
    <property type="evidence" value="ECO:0007669"/>
    <property type="project" value="TreeGrafter"/>
</dbReference>
<dbReference type="Pfam" id="PF03099">
    <property type="entry name" value="BPL_LplA_LipB"/>
    <property type="match status" value="1"/>
</dbReference>
<protein>
    <recommendedName>
        <fullName evidence="5">biotin--[biotin carboxyl-carrier protein] ligase</fullName>
        <ecNumber evidence="5">6.3.4.15</ecNumber>
    </recommendedName>
</protein>
<dbReference type="InterPro" id="IPR004143">
    <property type="entry name" value="BPL_LPL_catalytic"/>
</dbReference>
<keyword evidence="2" id="KW-0547">Nucleotide-binding</keyword>
<dbReference type="GO" id="GO:0004077">
    <property type="term" value="F:biotin--[biotin carboxyl-carrier protein] ligase activity"/>
    <property type="evidence" value="ECO:0007669"/>
    <property type="project" value="UniProtKB-EC"/>
</dbReference>
<gene>
    <name evidence="8" type="ORF">FHS03_002115</name>
</gene>
<dbReference type="GO" id="GO:0005524">
    <property type="term" value="F:ATP binding"/>
    <property type="evidence" value="ECO:0007669"/>
    <property type="project" value="UniProtKB-KW"/>
</dbReference>
<feature type="domain" description="BPL/LPL catalytic" evidence="7">
    <location>
        <begin position="49"/>
        <end position="223"/>
    </location>
</feature>
<dbReference type="SUPFAM" id="SSF55681">
    <property type="entry name" value="Class II aaRS and biotin synthetases"/>
    <property type="match status" value="1"/>
</dbReference>
<dbReference type="PROSITE" id="PS51733">
    <property type="entry name" value="BPL_LPL_CATALYTIC"/>
    <property type="match status" value="1"/>
</dbReference>
<comment type="catalytic activity">
    <reaction evidence="6">
        <text>biotin + L-lysyl-[protein] + ATP = N(6)-biotinyl-L-lysyl-[protein] + AMP + diphosphate + H(+)</text>
        <dbReference type="Rhea" id="RHEA:11756"/>
        <dbReference type="Rhea" id="RHEA-COMP:9752"/>
        <dbReference type="Rhea" id="RHEA-COMP:10505"/>
        <dbReference type="ChEBI" id="CHEBI:15378"/>
        <dbReference type="ChEBI" id="CHEBI:29969"/>
        <dbReference type="ChEBI" id="CHEBI:30616"/>
        <dbReference type="ChEBI" id="CHEBI:33019"/>
        <dbReference type="ChEBI" id="CHEBI:57586"/>
        <dbReference type="ChEBI" id="CHEBI:83144"/>
        <dbReference type="ChEBI" id="CHEBI:456215"/>
        <dbReference type="EC" id="6.3.4.15"/>
    </reaction>
</comment>
<dbReference type="EMBL" id="JACHXD010000005">
    <property type="protein sequence ID" value="MBB3119064.1"/>
    <property type="molecule type" value="Genomic_DNA"/>
</dbReference>
<keyword evidence="1 8" id="KW-0436">Ligase</keyword>
<dbReference type="InterPro" id="IPR004408">
    <property type="entry name" value="Biotin_CoA_COase_ligase"/>
</dbReference>
<evidence type="ECO:0000313" key="8">
    <source>
        <dbReference type="EMBL" id="MBB3119064.1"/>
    </source>
</evidence>
<sequence>MNNDTNTTLNAAAIAAGCAASASRIAIEVVAETGSTNADLLARLPGAAKATGEAAALGQDGQDALGDTGLLDGPTLRIAHVQTAGRGRAGRPWLSAPGASLTFSLAWPFKGPLQQLAGLPLAVGVAIAETVASLGVPVQLKWPNDVLRDSAKLAGILVETQSASDGRIWAVIGCGMNLLMPDELEAGIGRSDVAAAPWLAQMERNALVAALLSRLAGALAEFDDTGFAAFAERWNALQAWRGEPVSILDQGQIVQQGLAAGVDDIGRLLLDTPAGRVAVLSGDVSLRRAS</sequence>